<feature type="transmembrane region" description="Helical" evidence="1">
    <location>
        <begin position="65"/>
        <end position="84"/>
    </location>
</feature>
<dbReference type="GO" id="GO:0016020">
    <property type="term" value="C:membrane"/>
    <property type="evidence" value="ECO:0007669"/>
    <property type="project" value="InterPro"/>
</dbReference>
<organism evidence="2 3">
    <name type="scientific">Paenibacillus mucilaginosus K02</name>
    <dbReference type="NCBI Taxonomy" id="997761"/>
    <lineage>
        <taxon>Bacteria</taxon>
        <taxon>Bacillati</taxon>
        <taxon>Bacillota</taxon>
        <taxon>Bacilli</taxon>
        <taxon>Bacillales</taxon>
        <taxon>Paenibacillaceae</taxon>
        <taxon>Paenibacillus</taxon>
    </lineage>
</organism>
<dbReference type="PATRIC" id="fig|997761.3.peg.2900"/>
<dbReference type="KEGG" id="pmw:B2K_14710"/>
<dbReference type="InterPro" id="IPR027387">
    <property type="entry name" value="Cytb/b6-like_sf"/>
</dbReference>
<dbReference type="OrthoDB" id="2622736at2"/>
<keyword evidence="1" id="KW-0812">Transmembrane</keyword>
<keyword evidence="1" id="KW-0472">Membrane</keyword>
<dbReference type="HOGENOM" id="CLU_2451805_0_0_9"/>
<gene>
    <name evidence="2" type="ORF">B2K_14710</name>
</gene>
<evidence type="ECO:0000313" key="3">
    <source>
        <dbReference type="Proteomes" id="UP000007392"/>
    </source>
</evidence>
<keyword evidence="1" id="KW-1133">Transmembrane helix</keyword>
<evidence type="ECO:0000256" key="1">
    <source>
        <dbReference type="SAM" id="Phobius"/>
    </source>
</evidence>
<evidence type="ECO:0000313" key="2">
    <source>
        <dbReference type="EMBL" id="AFH61954.1"/>
    </source>
</evidence>
<dbReference type="InterPro" id="IPR016174">
    <property type="entry name" value="Di-haem_cyt_TM"/>
</dbReference>
<feature type="transmembrane region" description="Helical" evidence="1">
    <location>
        <begin position="7"/>
        <end position="25"/>
    </location>
</feature>
<dbReference type="AlphaFoldDB" id="I0BHV7"/>
<dbReference type="RefSeq" id="WP_014650749.1">
    <property type="nucleotide sequence ID" value="NC_017672.3"/>
</dbReference>
<name>I0BHV7_9BACL</name>
<sequence>MGKIIRNALLFTAGIHVLFFAYQILHGMYLTYTYVPDIVDAYSSAGAMGQKVSFGRQPAFSGWDYLWTVLGGMVLYMAVVHPLLNRRRRK</sequence>
<dbReference type="SUPFAM" id="SSF81342">
    <property type="entry name" value="Transmembrane di-heme cytochromes"/>
    <property type="match status" value="1"/>
</dbReference>
<dbReference type="EMBL" id="CP003422">
    <property type="protein sequence ID" value="AFH61954.1"/>
    <property type="molecule type" value="Genomic_DNA"/>
</dbReference>
<protein>
    <submittedName>
        <fullName evidence="2">Uncharacterized protein</fullName>
    </submittedName>
</protein>
<dbReference type="Gene3D" id="1.20.810.10">
    <property type="entry name" value="Cytochrome Bc1 Complex, Chain C"/>
    <property type="match status" value="1"/>
</dbReference>
<dbReference type="GO" id="GO:0022904">
    <property type="term" value="P:respiratory electron transport chain"/>
    <property type="evidence" value="ECO:0007669"/>
    <property type="project" value="InterPro"/>
</dbReference>
<accession>I0BHV7</accession>
<proteinExistence type="predicted"/>
<reference evidence="2 3" key="1">
    <citation type="submission" date="2013-06" db="EMBL/GenBank/DDBJ databases">
        <title>Complete genome sequence of Paenibacillus mucilaginosus K02.</title>
        <authorList>
            <person name="Xiao B."/>
            <person name="Sun L."/>
            <person name="Xiao L."/>
            <person name="Lian B."/>
        </authorList>
    </citation>
    <scope>NUCLEOTIDE SEQUENCE [LARGE SCALE GENOMIC DNA]</scope>
    <source>
        <strain evidence="2 3">K02</strain>
    </source>
</reference>
<dbReference type="Proteomes" id="UP000007392">
    <property type="component" value="Chromosome"/>
</dbReference>